<dbReference type="GO" id="GO:0016787">
    <property type="term" value="F:hydrolase activity"/>
    <property type="evidence" value="ECO:0007669"/>
    <property type="project" value="UniProtKB-ARBA"/>
</dbReference>
<dbReference type="EMBL" id="SJPR01000010">
    <property type="protein sequence ID" value="TWT92453.1"/>
    <property type="molecule type" value="Genomic_DNA"/>
</dbReference>
<dbReference type="InterPro" id="IPR011990">
    <property type="entry name" value="TPR-like_helical_dom_sf"/>
</dbReference>
<dbReference type="RefSeq" id="WP_197526745.1">
    <property type="nucleotide sequence ID" value="NZ_SJPR01000010.1"/>
</dbReference>
<comment type="caution">
    <text evidence="3">The sequence shown here is derived from an EMBL/GenBank/DDBJ whole genome shotgun (WGS) entry which is preliminary data.</text>
</comment>
<dbReference type="InterPro" id="IPR002591">
    <property type="entry name" value="Phosphodiest/P_Trfase"/>
</dbReference>
<sequence length="675" mass="72908">MSDRLAKKVLLIGWDAADWNLLRPMISAGQMPSLARLIETGVSGNLATLQPVLSPMLWTSIATGKRADKHGICGFAEPLPDGSGIRPVTCASRRTKAVWNILSQNGLASNVVSWLATHPAETVRGAVVSDYFLHPESLGGGTDALAEGVCHPSRLRPLLANLLVNPRDLGPDALLPFVPRAGEVDRSTDRRIEQLATLLARASSTHAVACALIANEPWDFTAVYYDMIDQVGHLFMPFHPPHMAGVSEHDAQVYGEVVRGCYRFHDMMLGAMLDLAGDDTTVMLVSDHGFHCDERRSDVDGFLNPTAWHRQQGVVCVSGPGVRRGAEIQSAGLLDVTPTVLSLLGIPVGRDMQGRPWREILESSEEPSYVDSWDSIDGDSGAPPSASDDDPVASATALQLLVDLGYVEAPSEDFATTVLNTTVQLKTNLALAMMDGGQLQQAADVWSELLAFEGLPAASRRAFRAELADCAGQLGRFDESRALLEQNLADAPDDPAALFKLAQLQVRANDTEGALGLLDRLEGSAALAIPTKVLRAQCLVKLRQLESAAGEFLAILQLDDEHATALSGLARVAYLEQDWRGSAEIALRAIGLDPRLSDAHQTLGLSLVELGRRREAIEALEVSLKLDPHQPALRSRLTRLRQANLESDEAPPESPFDPEVGARRDRRGTNAVKDR</sequence>
<feature type="region of interest" description="Disordered" evidence="2">
    <location>
        <begin position="643"/>
        <end position="675"/>
    </location>
</feature>
<dbReference type="AlphaFoldDB" id="A0A5C6A1N9"/>
<dbReference type="InterPro" id="IPR017850">
    <property type="entry name" value="Alkaline_phosphatase_core_sf"/>
</dbReference>
<dbReference type="SMART" id="SM00028">
    <property type="entry name" value="TPR"/>
    <property type="match status" value="4"/>
</dbReference>
<protein>
    <submittedName>
        <fullName evidence="3">Type I phosphodiesterase / nucleotide pyrophosphatase</fullName>
    </submittedName>
</protein>
<dbReference type="Gene3D" id="1.25.40.10">
    <property type="entry name" value="Tetratricopeptide repeat domain"/>
    <property type="match status" value="2"/>
</dbReference>
<evidence type="ECO:0000313" key="4">
    <source>
        <dbReference type="Proteomes" id="UP000317421"/>
    </source>
</evidence>
<keyword evidence="1" id="KW-0802">TPR repeat</keyword>
<gene>
    <name evidence="3" type="ORF">Pla108_40780</name>
</gene>
<dbReference type="Pfam" id="PF01663">
    <property type="entry name" value="Phosphodiest"/>
    <property type="match status" value="1"/>
</dbReference>
<dbReference type="SUPFAM" id="SSF53649">
    <property type="entry name" value="Alkaline phosphatase-like"/>
    <property type="match status" value="1"/>
</dbReference>
<keyword evidence="4" id="KW-1185">Reference proteome</keyword>
<dbReference type="SUPFAM" id="SSF48452">
    <property type="entry name" value="TPR-like"/>
    <property type="match status" value="1"/>
</dbReference>
<accession>A0A5C6A1N9</accession>
<reference evidence="3 4" key="1">
    <citation type="submission" date="2019-02" db="EMBL/GenBank/DDBJ databases">
        <title>Deep-cultivation of Planctomycetes and their phenomic and genomic characterization uncovers novel biology.</title>
        <authorList>
            <person name="Wiegand S."/>
            <person name="Jogler M."/>
            <person name="Boedeker C."/>
            <person name="Pinto D."/>
            <person name="Vollmers J."/>
            <person name="Rivas-Marin E."/>
            <person name="Kohn T."/>
            <person name="Peeters S.H."/>
            <person name="Heuer A."/>
            <person name="Rast P."/>
            <person name="Oberbeckmann S."/>
            <person name="Bunk B."/>
            <person name="Jeske O."/>
            <person name="Meyerdierks A."/>
            <person name="Storesund J.E."/>
            <person name="Kallscheuer N."/>
            <person name="Luecker S."/>
            <person name="Lage O.M."/>
            <person name="Pohl T."/>
            <person name="Merkel B.J."/>
            <person name="Hornburger P."/>
            <person name="Mueller R.-W."/>
            <person name="Bruemmer F."/>
            <person name="Labrenz M."/>
            <person name="Spormann A.M."/>
            <person name="Op Den Camp H."/>
            <person name="Overmann J."/>
            <person name="Amann R."/>
            <person name="Jetten M.S.M."/>
            <person name="Mascher T."/>
            <person name="Medema M.H."/>
            <person name="Devos D.P."/>
            <person name="Kaster A.-K."/>
            <person name="Ovreas L."/>
            <person name="Rohde M."/>
            <person name="Galperin M.Y."/>
            <person name="Jogler C."/>
        </authorList>
    </citation>
    <scope>NUCLEOTIDE SEQUENCE [LARGE SCALE GENOMIC DNA]</scope>
    <source>
        <strain evidence="3 4">Pla108</strain>
    </source>
</reference>
<dbReference type="Pfam" id="PF14559">
    <property type="entry name" value="TPR_19"/>
    <property type="match status" value="1"/>
</dbReference>
<dbReference type="InterPro" id="IPR019734">
    <property type="entry name" value="TPR_rpt"/>
</dbReference>
<dbReference type="PANTHER" id="PTHR10151">
    <property type="entry name" value="ECTONUCLEOTIDE PYROPHOSPHATASE/PHOSPHODIESTERASE"/>
    <property type="match status" value="1"/>
</dbReference>
<evidence type="ECO:0000256" key="1">
    <source>
        <dbReference type="PROSITE-ProRule" id="PRU00339"/>
    </source>
</evidence>
<name>A0A5C6A1N9_9BACT</name>
<evidence type="ECO:0000256" key="2">
    <source>
        <dbReference type="SAM" id="MobiDB-lite"/>
    </source>
</evidence>
<dbReference type="PANTHER" id="PTHR10151:SF120">
    <property type="entry name" value="BIS(5'-ADENOSYL)-TRIPHOSPHATASE"/>
    <property type="match status" value="1"/>
</dbReference>
<proteinExistence type="predicted"/>
<dbReference type="Pfam" id="PF13432">
    <property type="entry name" value="TPR_16"/>
    <property type="match status" value="1"/>
</dbReference>
<dbReference type="PROSITE" id="PS50005">
    <property type="entry name" value="TPR"/>
    <property type="match status" value="1"/>
</dbReference>
<dbReference type="Gene3D" id="3.40.720.10">
    <property type="entry name" value="Alkaline Phosphatase, subunit A"/>
    <property type="match status" value="1"/>
</dbReference>
<dbReference type="Proteomes" id="UP000317421">
    <property type="component" value="Unassembled WGS sequence"/>
</dbReference>
<organism evidence="3 4">
    <name type="scientific">Botrimarina colliarenosi</name>
    <dbReference type="NCBI Taxonomy" id="2528001"/>
    <lineage>
        <taxon>Bacteria</taxon>
        <taxon>Pseudomonadati</taxon>
        <taxon>Planctomycetota</taxon>
        <taxon>Planctomycetia</taxon>
        <taxon>Pirellulales</taxon>
        <taxon>Lacipirellulaceae</taxon>
        <taxon>Botrimarina</taxon>
    </lineage>
</organism>
<feature type="repeat" description="TPR" evidence="1">
    <location>
        <begin position="597"/>
        <end position="630"/>
    </location>
</feature>
<evidence type="ECO:0000313" key="3">
    <source>
        <dbReference type="EMBL" id="TWT92453.1"/>
    </source>
</evidence>
<feature type="region of interest" description="Disordered" evidence="2">
    <location>
        <begin position="363"/>
        <end position="392"/>
    </location>
</feature>